<protein>
    <recommendedName>
        <fullName evidence="4">Bro-N domain-containing protein</fullName>
    </recommendedName>
</protein>
<evidence type="ECO:0000313" key="2">
    <source>
        <dbReference type="EMBL" id="EDT14692.1"/>
    </source>
</evidence>
<feature type="coiled-coil region" evidence="1">
    <location>
        <begin position="192"/>
        <end position="238"/>
    </location>
</feature>
<dbReference type="RefSeq" id="WP_003464067.1">
    <property type="nucleotide sequence ID" value="NZ_ABDW01000018.1"/>
</dbReference>
<sequence length="365" mass="42879">MKELQLLTEKFEGQNITFRLTENTSEVMIDDVARFCGWTRVAKSGNEVIRWDRVNEYLTELGVPTCGHGDFIPEFVMYALIGKAKNEKATKFMLWVGQVLTQLRQKGVVILENATKEAINFEEKFGTYRIRKTFLNSTNITEDYKLFSFLSKQEWKAKRLNNSDRVKLSKLIVKGLEQRLNRDKSKLRASEMLAMQELLTDINKDIIKLENKKHGGLKTGQQKQITKLKQQLEDIETKYVVRDEEFVTLDCHGFSNNYMYSYIEGKCVKSNAYKNWIKYFPYDQVPDMDYWEDVDFTKPIELFINYTVKKDVDIANLDKSFIDMIFNRIYDVDDNIVQAVHRQGIATVDNWQDGKISFYIRNIEE</sequence>
<gene>
    <name evidence="2" type="ORF">AC3_1406</name>
</gene>
<keyword evidence="1" id="KW-0175">Coiled coil</keyword>
<name>B1BUC3_CLOPF</name>
<evidence type="ECO:0008006" key="4">
    <source>
        <dbReference type="Google" id="ProtNLM"/>
    </source>
</evidence>
<organism evidence="2 3">
    <name type="scientific">Clostridium perfringens E str. JGS1987</name>
    <dbReference type="NCBI Taxonomy" id="451755"/>
    <lineage>
        <taxon>Bacteria</taxon>
        <taxon>Bacillati</taxon>
        <taxon>Bacillota</taxon>
        <taxon>Clostridia</taxon>
        <taxon>Eubacteriales</taxon>
        <taxon>Clostridiaceae</taxon>
        <taxon>Clostridium</taxon>
    </lineage>
</organism>
<proteinExistence type="predicted"/>
<dbReference type="AlphaFoldDB" id="B1BUC3"/>
<dbReference type="EMBL" id="ABDW01000018">
    <property type="protein sequence ID" value="EDT14692.1"/>
    <property type="molecule type" value="Genomic_DNA"/>
</dbReference>
<dbReference type="Proteomes" id="UP000005337">
    <property type="component" value="Unassembled WGS sequence"/>
</dbReference>
<evidence type="ECO:0000313" key="3">
    <source>
        <dbReference type="Proteomes" id="UP000005337"/>
    </source>
</evidence>
<accession>B1BUC3</accession>
<reference evidence="2 3" key="1">
    <citation type="submission" date="2007-07" db="EMBL/GenBank/DDBJ databases">
        <title>Annotation of Clostridium perfringens E str. JGS1987.</title>
        <authorList>
            <person name="Paulsen I."/>
            <person name="Sebastian Y."/>
        </authorList>
    </citation>
    <scope>NUCLEOTIDE SEQUENCE [LARGE SCALE GENOMIC DNA]</scope>
    <source>
        <strain evidence="3">E str. JGS1987</strain>
    </source>
</reference>
<comment type="caution">
    <text evidence="2">The sequence shown here is derived from an EMBL/GenBank/DDBJ whole genome shotgun (WGS) entry which is preliminary data.</text>
</comment>
<evidence type="ECO:0000256" key="1">
    <source>
        <dbReference type="SAM" id="Coils"/>
    </source>
</evidence>